<dbReference type="Pfam" id="PF00271">
    <property type="entry name" value="Helicase_C"/>
    <property type="match status" value="1"/>
</dbReference>
<dbReference type="GO" id="GO:0005524">
    <property type="term" value="F:ATP binding"/>
    <property type="evidence" value="ECO:0007669"/>
    <property type="project" value="UniProtKB-KW"/>
</dbReference>
<dbReference type="OrthoDB" id="413460at2759"/>
<gene>
    <name evidence="10" type="ORF">Acr_07g0015540</name>
</gene>
<reference evidence="10 11" key="1">
    <citation type="submission" date="2019-07" db="EMBL/GenBank/DDBJ databases">
        <title>De Novo Assembly of kiwifruit Actinidia rufa.</title>
        <authorList>
            <person name="Sugita-Konishi S."/>
            <person name="Sato K."/>
            <person name="Mori E."/>
            <person name="Abe Y."/>
            <person name="Kisaki G."/>
            <person name="Hamano K."/>
            <person name="Suezawa K."/>
            <person name="Otani M."/>
            <person name="Fukuda T."/>
            <person name="Manabe T."/>
            <person name="Gomi K."/>
            <person name="Tabuchi M."/>
            <person name="Akimitsu K."/>
            <person name="Kataoka I."/>
        </authorList>
    </citation>
    <scope>NUCLEOTIDE SEQUENCE [LARGE SCALE GENOMIC DNA]</scope>
    <source>
        <strain evidence="11">cv. Fuchu</strain>
    </source>
</reference>
<dbReference type="GO" id="GO:0004386">
    <property type="term" value="F:helicase activity"/>
    <property type="evidence" value="ECO:0007669"/>
    <property type="project" value="UniProtKB-KW"/>
</dbReference>
<feature type="domain" description="Helicase ATP-binding" evidence="8">
    <location>
        <begin position="525"/>
        <end position="699"/>
    </location>
</feature>
<dbReference type="InterPro" id="IPR050496">
    <property type="entry name" value="SNF2_RAD54_helicase_repair"/>
</dbReference>
<organism evidence="10 11">
    <name type="scientific">Actinidia rufa</name>
    <dbReference type="NCBI Taxonomy" id="165716"/>
    <lineage>
        <taxon>Eukaryota</taxon>
        <taxon>Viridiplantae</taxon>
        <taxon>Streptophyta</taxon>
        <taxon>Embryophyta</taxon>
        <taxon>Tracheophyta</taxon>
        <taxon>Spermatophyta</taxon>
        <taxon>Magnoliopsida</taxon>
        <taxon>eudicotyledons</taxon>
        <taxon>Gunneridae</taxon>
        <taxon>Pentapetalae</taxon>
        <taxon>asterids</taxon>
        <taxon>Ericales</taxon>
        <taxon>Actinidiaceae</taxon>
        <taxon>Actinidia</taxon>
    </lineage>
</organism>
<keyword evidence="11" id="KW-1185">Reference proteome</keyword>
<comment type="caution">
    <text evidence="10">The sequence shown here is derived from an EMBL/GenBank/DDBJ whole genome shotgun (WGS) entry which is preliminary data.</text>
</comment>
<feature type="compositionally biased region" description="Basic and acidic residues" evidence="7">
    <location>
        <begin position="136"/>
        <end position="154"/>
    </location>
</feature>
<dbReference type="SMART" id="SM00487">
    <property type="entry name" value="DEXDc"/>
    <property type="match status" value="1"/>
</dbReference>
<dbReference type="InterPro" id="IPR001650">
    <property type="entry name" value="Helicase_C-like"/>
</dbReference>
<evidence type="ECO:0000256" key="2">
    <source>
        <dbReference type="ARBA" id="ARBA00022741"/>
    </source>
</evidence>
<evidence type="ECO:0000256" key="6">
    <source>
        <dbReference type="ARBA" id="ARBA00023172"/>
    </source>
</evidence>
<evidence type="ECO:0000313" key="10">
    <source>
        <dbReference type="EMBL" id="GFY91358.1"/>
    </source>
</evidence>
<dbReference type="PANTHER" id="PTHR45629:SF7">
    <property type="entry name" value="DNA EXCISION REPAIR PROTEIN ERCC-6-RELATED"/>
    <property type="match status" value="1"/>
</dbReference>
<dbReference type="Gene3D" id="3.40.50.300">
    <property type="entry name" value="P-loop containing nucleotide triphosphate hydrolases"/>
    <property type="match status" value="1"/>
</dbReference>
<evidence type="ECO:0000256" key="4">
    <source>
        <dbReference type="ARBA" id="ARBA00022806"/>
    </source>
</evidence>
<dbReference type="PANTHER" id="PTHR45629">
    <property type="entry name" value="SNF2/RAD54 FAMILY MEMBER"/>
    <property type="match status" value="1"/>
</dbReference>
<dbReference type="CDD" id="cd18793">
    <property type="entry name" value="SF2_C_SNF"/>
    <property type="match status" value="1"/>
</dbReference>
<dbReference type="InterPro" id="IPR038718">
    <property type="entry name" value="SNF2-like_sf"/>
</dbReference>
<proteinExistence type="inferred from homology"/>
<dbReference type="PROSITE" id="PS51194">
    <property type="entry name" value="HELICASE_CTER"/>
    <property type="match status" value="1"/>
</dbReference>
<dbReference type="EMBL" id="BJWL01000007">
    <property type="protein sequence ID" value="GFY91358.1"/>
    <property type="molecule type" value="Genomic_DNA"/>
</dbReference>
<dbReference type="Proteomes" id="UP000585474">
    <property type="component" value="Unassembled WGS sequence"/>
</dbReference>
<dbReference type="GO" id="GO:0016787">
    <property type="term" value="F:hydrolase activity"/>
    <property type="evidence" value="ECO:0007669"/>
    <property type="project" value="UniProtKB-KW"/>
</dbReference>
<evidence type="ECO:0000256" key="5">
    <source>
        <dbReference type="ARBA" id="ARBA00022840"/>
    </source>
</evidence>
<feature type="compositionally biased region" description="Basic and acidic residues" evidence="7">
    <location>
        <begin position="414"/>
        <end position="427"/>
    </location>
</feature>
<dbReference type="GO" id="GO:0006310">
    <property type="term" value="P:DNA recombination"/>
    <property type="evidence" value="ECO:0007669"/>
    <property type="project" value="UniProtKB-KW"/>
</dbReference>
<dbReference type="Pfam" id="PF00176">
    <property type="entry name" value="SNF2-rel_dom"/>
    <property type="match status" value="1"/>
</dbReference>
<dbReference type="FunFam" id="3.40.50.10810:FF:000055">
    <property type="entry name" value="Protein CHROMATIN REMODELING 24"/>
    <property type="match status" value="1"/>
</dbReference>
<feature type="region of interest" description="Disordered" evidence="7">
    <location>
        <begin position="402"/>
        <end position="427"/>
    </location>
</feature>
<dbReference type="SMART" id="SM00490">
    <property type="entry name" value="HELICc"/>
    <property type="match status" value="1"/>
</dbReference>
<feature type="region of interest" description="Disordered" evidence="7">
    <location>
        <begin position="136"/>
        <end position="184"/>
    </location>
</feature>
<sequence>MAEKKKKNPMSLNDRHYRLLQGLSASHSRPHFKNQVDEQSKGKFDLCDDFPRFTGIADFDSPSPRIEESEKSTVKLDVCDDVPLFTGIADFDSPSPEKSEKSTVKLDVCAYVPRFSGIADFDSSSPGIVELNPSKFKVEGSSKDEQSEVQRDLGNDVPRFSGITDLDSPSPVETKPPKFEVKSSSKVWLNKEDDDCVSGITDQRVKEKPCRVKIEGKVSSLYHLDGGEIEGDKPSKVKMEGRRRLCKVSSKDNSHDYNDSKNRTANDDPAFSGLSDFDSPSPSRDTVERSTGGGNEIRDILNDLSCRLEFLSMEKKRGPKMVDLRGESLAFVKNVNYNQAKKEDFPEYTSASSSFSLPFDSSCSRSDATIQYMVGRGIATRVDENLDEIDQESESEVDNLVGRHNRPMNAGKGQKKDETKRVDRKSVSMRESFVAKFEGQDKDDDDCVILSGQKLSKQLERRYSKIQESFDNSSKVDLLDNYSDDSVYDDKYSITMRDPKLSFVLPGKIGKMLYPHQRDGLKWLWSLHCQGKGGILGDDMGLGKTMQICGFLAGLFHSCLIKRALVVSPKTLLPHWIKELSAVGLSEMTKEYFGTCAKARQYELQYILQDKGILLTTYDIVRNNAKSLRGDYYFRDERSDDITWDYMLLDEGHLIKNPGTQRAKSLLEIPSAHRIVISGTPIQNNLKELWALFNFCCPELLGDKNWFKERYEYAILRGNDKNASDREKCIGSTVAKELREHIQPYFLRRLKSEVFREDDTTEGTKLSKKNEIIVWLKLTSCQQQLYEAFLKSELVLSAFDGSPLAALTILKKICDHPLLLTKRAAEDVLEGMDTMLNQEDTVVAEKLAMHIADVTERSDFEEEHDNVSCKISFIVALMDNLISEGHCVLIFSQTRKMLNLIQESLGAKGHKFLRIDGTTKASDRVKIVNDFQEGIGAPIFLLTSQVGGLGLTLTKADRVIVVDPAWNPSTDNQSVDRAYRIGQKKDVLVYRLMTCGTIEEKIYRKQDLRELFSLPKQGFDVSLTQQQLHEEHDCQHTMSESLKAHVKFLETQGIAGVSHHSLLFSKTAPVPVITEVEEVKRVKGPTFIRNPSSTSQLERDVDGYGFQQLFSKSLLLTMDYLGYVVVVSKLNDSGDITYESK</sequence>
<feature type="domain" description="Helicase C-terminal" evidence="9">
    <location>
        <begin position="873"/>
        <end position="1027"/>
    </location>
</feature>
<evidence type="ECO:0000256" key="3">
    <source>
        <dbReference type="ARBA" id="ARBA00022801"/>
    </source>
</evidence>
<evidence type="ECO:0000256" key="1">
    <source>
        <dbReference type="ARBA" id="ARBA00007025"/>
    </source>
</evidence>
<keyword evidence="4" id="KW-0347">Helicase</keyword>
<dbReference type="GO" id="GO:0015616">
    <property type="term" value="F:DNA translocase activity"/>
    <property type="evidence" value="ECO:0007669"/>
    <property type="project" value="TreeGrafter"/>
</dbReference>
<dbReference type="InterPro" id="IPR049730">
    <property type="entry name" value="SNF2/RAD54-like_C"/>
</dbReference>
<feature type="compositionally biased region" description="Basic and acidic residues" evidence="7">
    <location>
        <begin position="230"/>
        <end position="266"/>
    </location>
</feature>
<dbReference type="PROSITE" id="PS51192">
    <property type="entry name" value="HELICASE_ATP_BIND_1"/>
    <property type="match status" value="1"/>
</dbReference>
<dbReference type="InterPro" id="IPR000330">
    <property type="entry name" value="SNF2_N"/>
</dbReference>
<evidence type="ECO:0000259" key="8">
    <source>
        <dbReference type="PROSITE" id="PS51192"/>
    </source>
</evidence>
<dbReference type="InterPro" id="IPR027417">
    <property type="entry name" value="P-loop_NTPase"/>
</dbReference>
<keyword evidence="2" id="KW-0547">Nucleotide-binding</keyword>
<keyword evidence="3" id="KW-0378">Hydrolase</keyword>
<keyword evidence="6" id="KW-0233">DNA recombination</keyword>
<dbReference type="InterPro" id="IPR014001">
    <property type="entry name" value="Helicase_ATP-bd"/>
</dbReference>
<feature type="region of interest" description="Disordered" evidence="7">
    <location>
        <begin position="226"/>
        <end position="296"/>
    </location>
</feature>
<comment type="similarity">
    <text evidence="1">Belongs to the SNF2/RAD54 helicase family.</text>
</comment>
<dbReference type="AlphaFoldDB" id="A0A7J0EY62"/>
<evidence type="ECO:0000313" key="11">
    <source>
        <dbReference type="Proteomes" id="UP000585474"/>
    </source>
</evidence>
<evidence type="ECO:0000259" key="9">
    <source>
        <dbReference type="PROSITE" id="PS51194"/>
    </source>
</evidence>
<name>A0A7J0EY62_9ERIC</name>
<evidence type="ECO:0000256" key="7">
    <source>
        <dbReference type="SAM" id="MobiDB-lite"/>
    </source>
</evidence>
<dbReference type="Gene3D" id="3.40.50.10810">
    <property type="entry name" value="Tandem AAA-ATPase domain"/>
    <property type="match status" value="1"/>
</dbReference>
<accession>A0A7J0EY62</accession>
<keyword evidence="5" id="KW-0067">ATP-binding</keyword>
<dbReference type="SUPFAM" id="SSF52540">
    <property type="entry name" value="P-loop containing nucleoside triphosphate hydrolases"/>
    <property type="match status" value="2"/>
</dbReference>
<protein>
    <submittedName>
        <fullName evidence="10">Chromatin remodeling 24</fullName>
    </submittedName>
</protein>